<dbReference type="EC" id="2.7.1.-" evidence="5"/>
<dbReference type="OrthoDB" id="4537997at2"/>
<accession>A0A5B6TB31</accession>
<dbReference type="InterPro" id="IPR042081">
    <property type="entry name" value="RNA_2'-PTrans_C"/>
</dbReference>
<keyword evidence="2 5" id="KW-0808">Transferase</keyword>
<comment type="function">
    <text evidence="4 5">Removes the 2'-phosphate from RNA via an intermediate in which the phosphate is ADP-ribosylated by NAD followed by a presumed transesterification to release the RNA and generate ADP-ribose 1''-2''-cyclic phosphate (APPR&gt;P). May function as an ADP-ribosylase.</text>
</comment>
<protein>
    <recommendedName>
        <fullName evidence="5">Probable RNA 2'-phosphotransferase</fullName>
        <ecNumber evidence="5">2.7.1.-</ecNumber>
    </recommendedName>
</protein>
<evidence type="ECO:0000256" key="1">
    <source>
        <dbReference type="ARBA" id="ARBA00009836"/>
    </source>
</evidence>
<dbReference type="Gene3D" id="1.10.10.970">
    <property type="entry name" value="RNA 2'-phosphotransferase, Tpt1/KptA family, N-terminal domain"/>
    <property type="match status" value="1"/>
</dbReference>
<dbReference type="Gene3D" id="3.20.170.30">
    <property type="match status" value="1"/>
</dbReference>
<evidence type="ECO:0000256" key="4">
    <source>
        <dbReference type="ARBA" id="ARBA00025212"/>
    </source>
</evidence>
<evidence type="ECO:0000313" key="6">
    <source>
        <dbReference type="EMBL" id="KAA3437679.1"/>
    </source>
</evidence>
<dbReference type="InterPro" id="IPR002745">
    <property type="entry name" value="Ptrans_KptA/Tpt1"/>
</dbReference>
<sequence>MNDKDISKLLSLVLRHQPEKIGITLDQNGWAQVEELLAKLQQKRMTVDLVQLKRVVETNNKQRFSFNPDQTKIRANQGHSVLVDVGLPPATPPEFLYHGTSVNNAAHILKDGVKKQSRLHVHLSSDLSTALQVGSRHGKPYVFTVLSGQMHLKVISFYLSENNVWLTDYVAPAYLQEFKLS</sequence>
<reference evidence="6 7" key="1">
    <citation type="submission" date="2019-07" db="EMBL/GenBank/DDBJ databases">
        <title>Rufibacter sp. nov., isolated from lake sediment.</title>
        <authorList>
            <person name="Qu J.-H."/>
        </authorList>
    </citation>
    <scope>NUCLEOTIDE SEQUENCE [LARGE SCALE GENOMIC DNA]</scope>
    <source>
        <strain evidence="6 7">NBS58-1</strain>
    </source>
</reference>
<keyword evidence="3 5" id="KW-0520">NAD</keyword>
<keyword evidence="7" id="KW-1185">Reference proteome</keyword>
<dbReference type="InterPro" id="IPR042080">
    <property type="entry name" value="RNA_2'-PTrans_N"/>
</dbReference>
<evidence type="ECO:0000313" key="7">
    <source>
        <dbReference type="Proteomes" id="UP000324133"/>
    </source>
</evidence>
<dbReference type="GO" id="GO:0003950">
    <property type="term" value="F:NAD+ poly-ADP-ribosyltransferase activity"/>
    <property type="evidence" value="ECO:0007669"/>
    <property type="project" value="InterPro"/>
</dbReference>
<dbReference type="AlphaFoldDB" id="A0A5B6TB31"/>
<dbReference type="PANTHER" id="PTHR12684:SF2">
    <property type="entry name" value="TRNA 2'-PHOSPHOTRANSFERASE 1"/>
    <property type="match status" value="1"/>
</dbReference>
<dbReference type="GO" id="GO:0006388">
    <property type="term" value="P:tRNA splicing, via endonucleolytic cleavage and ligation"/>
    <property type="evidence" value="ECO:0007669"/>
    <property type="project" value="UniProtKB-UniRule"/>
</dbReference>
<gene>
    <name evidence="5" type="primary">kptA</name>
    <name evidence="6" type="ORF">FOA19_10265</name>
</gene>
<organism evidence="6 7">
    <name type="scientific">Rufibacter hautae</name>
    <dbReference type="NCBI Taxonomy" id="2595005"/>
    <lineage>
        <taxon>Bacteria</taxon>
        <taxon>Pseudomonadati</taxon>
        <taxon>Bacteroidota</taxon>
        <taxon>Cytophagia</taxon>
        <taxon>Cytophagales</taxon>
        <taxon>Hymenobacteraceae</taxon>
        <taxon>Rufibacter</taxon>
    </lineage>
</organism>
<dbReference type="Pfam" id="PF01885">
    <property type="entry name" value="PTS_2-RNA"/>
    <property type="match status" value="1"/>
</dbReference>
<evidence type="ECO:0000256" key="5">
    <source>
        <dbReference type="HAMAP-Rule" id="MF_00299"/>
    </source>
</evidence>
<dbReference type="RefSeq" id="WP_149090742.1">
    <property type="nucleotide sequence ID" value="NZ_VKKY01000002.1"/>
</dbReference>
<dbReference type="EMBL" id="VKKY01000002">
    <property type="protein sequence ID" value="KAA3437679.1"/>
    <property type="molecule type" value="Genomic_DNA"/>
</dbReference>
<comment type="similarity">
    <text evidence="1 5">Belongs to the KptA/TPT1 family.</text>
</comment>
<dbReference type="HAMAP" id="MF_00299">
    <property type="entry name" value="KptA"/>
    <property type="match status" value="1"/>
</dbReference>
<dbReference type="InterPro" id="IPR022928">
    <property type="entry name" value="RNA_2'-PTrans_KptA"/>
</dbReference>
<dbReference type="Proteomes" id="UP000324133">
    <property type="component" value="Unassembled WGS sequence"/>
</dbReference>
<dbReference type="GO" id="GO:0000215">
    <property type="term" value="F:tRNA 2'-phosphotransferase activity"/>
    <property type="evidence" value="ECO:0007669"/>
    <property type="project" value="TreeGrafter"/>
</dbReference>
<evidence type="ECO:0000256" key="3">
    <source>
        <dbReference type="ARBA" id="ARBA00023027"/>
    </source>
</evidence>
<name>A0A5B6TB31_9BACT</name>
<evidence type="ECO:0000256" key="2">
    <source>
        <dbReference type="ARBA" id="ARBA00022679"/>
    </source>
</evidence>
<comment type="caution">
    <text evidence="6">The sequence shown here is derived from an EMBL/GenBank/DDBJ whole genome shotgun (WGS) entry which is preliminary data.</text>
</comment>
<dbReference type="SUPFAM" id="SSF56399">
    <property type="entry name" value="ADP-ribosylation"/>
    <property type="match status" value="1"/>
</dbReference>
<proteinExistence type="inferred from homology"/>
<dbReference type="PANTHER" id="PTHR12684">
    <property type="entry name" value="PUTATIVE PHOSPHOTRANSFERASE"/>
    <property type="match status" value="1"/>
</dbReference>